<dbReference type="EMBL" id="JAJFAZ020000003">
    <property type="protein sequence ID" value="KAI5337614.1"/>
    <property type="molecule type" value="Genomic_DNA"/>
</dbReference>
<keyword evidence="2" id="KW-1185">Reference proteome</keyword>
<gene>
    <name evidence="1" type="ORF">L3X38_016885</name>
</gene>
<organism evidence="1 2">
    <name type="scientific">Prunus dulcis</name>
    <name type="common">Almond</name>
    <name type="synonym">Amygdalus dulcis</name>
    <dbReference type="NCBI Taxonomy" id="3755"/>
    <lineage>
        <taxon>Eukaryota</taxon>
        <taxon>Viridiplantae</taxon>
        <taxon>Streptophyta</taxon>
        <taxon>Embryophyta</taxon>
        <taxon>Tracheophyta</taxon>
        <taxon>Spermatophyta</taxon>
        <taxon>Magnoliopsida</taxon>
        <taxon>eudicotyledons</taxon>
        <taxon>Gunneridae</taxon>
        <taxon>Pentapetalae</taxon>
        <taxon>rosids</taxon>
        <taxon>fabids</taxon>
        <taxon>Rosales</taxon>
        <taxon>Rosaceae</taxon>
        <taxon>Amygdaloideae</taxon>
        <taxon>Amygdaleae</taxon>
        <taxon>Prunus</taxon>
    </lineage>
</organism>
<evidence type="ECO:0000313" key="2">
    <source>
        <dbReference type="Proteomes" id="UP001054821"/>
    </source>
</evidence>
<dbReference type="AlphaFoldDB" id="A0AAD4Z9L2"/>
<protein>
    <submittedName>
        <fullName evidence="1">Uncharacterized protein</fullName>
    </submittedName>
</protein>
<evidence type="ECO:0000313" key="1">
    <source>
        <dbReference type="EMBL" id="KAI5337614.1"/>
    </source>
</evidence>
<dbReference type="Proteomes" id="UP001054821">
    <property type="component" value="Chromosome 3"/>
</dbReference>
<reference evidence="1 2" key="1">
    <citation type="journal article" date="2022" name="G3 (Bethesda)">
        <title>Whole-genome sequence and methylome profiling of the almond [Prunus dulcis (Mill.) D.A. Webb] cultivar 'Nonpareil'.</title>
        <authorList>
            <person name="D'Amico-Willman K.M."/>
            <person name="Ouma W.Z."/>
            <person name="Meulia T."/>
            <person name="Sideli G.M."/>
            <person name="Gradziel T.M."/>
            <person name="Fresnedo-Ramirez J."/>
        </authorList>
    </citation>
    <scope>NUCLEOTIDE SEQUENCE [LARGE SCALE GENOMIC DNA]</scope>
    <source>
        <strain evidence="1">Clone GOH B32 T37-40</strain>
    </source>
</reference>
<sequence>MFGRVRVVMDGAMAVLRGGFKVGSSGVVGLVDGTNVFWGRIIVGGFGGEKYFPIFISFAPFLYLSPSGNETVVHKFFFLEGLGIMVRREGLKGLFWEVGIVGISWIGMLRVEGAKVWDGIVGITGAKVVFSRLEGANVGHSRIKGANVGGGGHRM</sequence>
<proteinExistence type="predicted"/>
<comment type="caution">
    <text evidence="1">The sequence shown here is derived from an EMBL/GenBank/DDBJ whole genome shotgun (WGS) entry which is preliminary data.</text>
</comment>
<name>A0AAD4Z9L2_PRUDU</name>
<accession>A0AAD4Z9L2</accession>